<evidence type="ECO:0000313" key="3">
    <source>
        <dbReference type="Proteomes" id="UP000838756"/>
    </source>
</evidence>
<keyword evidence="3" id="KW-1185">Reference proteome</keyword>
<dbReference type="AlphaFoldDB" id="A0A8S4RRR9"/>
<dbReference type="InterPro" id="IPR050934">
    <property type="entry name" value="ITIH"/>
</dbReference>
<dbReference type="PANTHER" id="PTHR10338">
    <property type="entry name" value="INTER-ALPHA-TRYPSIN INHIBITOR HEAVY CHAIN FAMILY MEMBER"/>
    <property type="match status" value="1"/>
</dbReference>
<protein>
    <submittedName>
        <fullName evidence="2">Jg6263 protein</fullName>
    </submittedName>
</protein>
<organism evidence="2 3">
    <name type="scientific">Pararge aegeria aegeria</name>
    <dbReference type="NCBI Taxonomy" id="348720"/>
    <lineage>
        <taxon>Eukaryota</taxon>
        <taxon>Metazoa</taxon>
        <taxon>Ecdysozoa</taxon>
        <taxon>Arthropoda</taxon>
        <taxon>Hexapoda</taxon>
        <taxon>Insecta</taxon>
        <taxon>Pterygota</taxon>
        <taxon>Neoptera</taxon>
        <taxon>Endopterygota</taxon>
        <taxon>Lepidoptera</taxon>
        <taxon>Glossata</taxon>
        <taxon>Ditrysia</taxon>
        <taxon>Papilionoidea</taxon>
        <taxon>Nymphalidae</taxon>
        <taxon>Satyrinae</taxon>
        <taxon>Satyrini</taxon>
        <taxon>Parargina</taxon>
        <taxon>Pararge</taxon>
    </lineage>
</organism>
<comment type="caution">
    <text evidence="2">The sequence shown here is derived from an EMBL/GenBank/DDBJ whole genome shotgun (WGS) entry which is preliminary data.</text>
</comment>
<accession>A0A8S4RRR9</accession>
<dbReference type="OrthoDB" id="299997at2759"/>
<proteinExistence type="predicted"/>
<feature type="region of interest" description="Disordered" evidence="1">
    <location>
        <begin position="80"/>
        <end position="105"/>
    </location>
</feature>
<dbReference type="EMBL" id="CAKXAJ010025520">
    <property type="protein sequence ID" value="CAH2240461.1"/>
    <property type="molecule type" value="Genomic_DNA"/>
</dbReference>
<dbReference type="Proteomes" id="UP000838756">
    <property type="component" value="Unassembled WGS sequence"/>
</dbReference>
<evidence type="ECO:0000256" key="1">
    <source>
        <dbReference type="SAM" id="MobiDB-lite"/>
    </source>
</evidence>
<feature type="non-terminal residue" evidence="2">
    <location>
        <position position="1"/>
    </location>
</feature>
<dbReference type="PANTHER" id="PTHR10338:SF108">
    <property type="entry name" value="INTER-ALPHA-TRYPSIN INHIBITOR HEAVY CHAIN H4-LIKE PROTEIN"/>
    <property type="match status" value="1"/>
</dbReference>
<gene>
    <name evidence="2" type="primary">jg6263</name>
    <name evidence="2" type="ORF">PAEG_LOCUS17044</name>
</gene>
<evidence type="ECO:0000313" key="2">
    <source>
        <dbReference type="EMBL" id="CAH2240461.1"/>
    </source>
</evidence>
<feature type="compositionally biased region" description="Low complexity" evidence="1">
    <location>
        <begin position="89"/>
        <end position="101"/>
    </location>
</feature>
<name>A0A8S4RRR9_9NEOP</name>
<sequence>KRYKITPKVAVTRTKDEYLPLERLWAYLTIKQLLDKRDAGEDHSTDKKGPGKKALDIALKYAFVTPLTSLVVVKPNETNTADVQPADKPSLPSRPSSLLTPFTQKPWRSASPRRNLGFFKLHSDYSFYRRKSALHFHDSVANIVAPAITTSKTTTGTQAPTTASNVNYHLDGFEWTSSMLNSSTGALTVLGENGTQVILQLTTDVDPPKMQGGDGECLNSTSTSAVGANENAGSVCVYLTRCYAARSITADDYKKSYCIVNNGYAGVCCAKDEVDRIP</sequence>
<reference evidence="2" key="1">
    <citation type="submission" date="2022-03" db="EMBL/GenBank/DDBJ databases">
        <authorList>
            <person name="Lindestad O."/>
        </authorList>
    </citation>
    <scope>NUCLEOTIDE SEQUENCE</scope>
</reference>